<comment type="caution">
    <text evidence="4">The sequence shown here is derived from an EMBL/GenBank/DDBJ whole genome shotgun (WGS) entry which is preliminary data.</text>
</comment>
<gene>
    <name evidence="4" type="ORF">ITX44_04555</name>
</gene>
<dbReference type="Proteomes" id="UP000749040">
    <property type="component" value="Unassembled WGS sequence"/>
</dbReference>
<protein>
    <submittedName>
        <fullName evidence="4">SDR family oxidoreductase</fullName>
    </submittedName>
</protein>
<reference evidence="4 5" key="1">
    <citation type="submission" date="2021-01" db="EMBL/GenBank/DDBJ databases">
        <title>Streptomyces acididurans sp. nov., isolated from a peat swamp forest soil.</title>
        <authorList>
            <person name="Chantavorakit T."/>
            <person name="Duangmal K."/>
        </authorList>
    </citation>
    <scope>NUCLEOTIDE SEQUENCE [LARGE SCALE GENOMIC DNA]</scope>
    <source>
        <strain evidence="4 5">KK5PA1</strain>
    </source>
</reference>
<organism evidence="4 5">
    <name type="scientific">Actinacidiphila acididurans</name>
    <dbReference type="NCBI Taxonomy" id="2784346"/>
    <lineage>
        <taxon>Bacteria</taxon>
        <taxon>Bacillati</taxon>
        <taxon>Actinomycetota</taxon>
        <taxon>Actinomycetes</taxon>
        <taxon>Kitasatosporales</taxon>
        <taxon>Streptomycetaceae</taxon>
        <taxon>Actinacidiphila</taxon>
    </lineage>
</organism>
<evidence type="ECO:0000256" key="1">
    <source>
        <dbReference type="ARBA" id="ARBA00006484"/>
    </source>
</evidence>
<evidence type="ECO:0000313" key="4">
    <source>
        <dbReference type="EMBL" id="MBM9503815.1"/>
    </source>
</evidence>
<sequence>MMFADKRVLVTGASKDIGRGIALDLVKRGATVVGTYNTGVADAEELLALGVAEMVHLDLRDRGGSAATLSRLAATGPFHGLVNNAAVIEFTSWESSLDSWDTVMDVNLRGPLATTIAFAPAMPPGSSVVNISSTAGAVGSFDSLAYAASKAALTNLTKSLANVLGPAGIRVNTVSPCIIDADAPAASAALTPLGRNGFPEDIASVVAFLLTDDARFVTGTEITVDGGYTAADALAKPAYDAG</sequence>
<name>A0ABS2TKE6_9ACTN</name>
<dbReference type="PANTHER" id="PTHR42760:SF133">
    <property type="entry name" value="3-OXOACYL-[ACYL-CARRIER-PROTEIN] REDUCTASE"/>
    <property type="match status" value="1"/>
</dbReference>
<evidence type="ECO:0000256" key="2">
    <source>
        <dbReference type="ARBA" id="ARBA00023002"/>
    </source>
</evidence>
<dbReference type="Pfam" id="PF13561">
    <property type="entry name" value="adh_short_C2"/>
    <property type="match status" value="1"/>
</dbReference>
<dbReference type="CDD" id="cd05233">
    <property type="entry name" value="SDR_c"/>
    <property type="match status" value="1"/>
</dbReference>
<proteinExistence type="inferred from homology"/>
<dbReference type="PROSITE" id="PS00061">
    <property type="entry name" value="ADH_SHORT"/>
    <property type="match status" value="1"/>
</dbReference>
<keyword evidence="5" id="KW-1185">Reference proteome</keyword>
<keyword evidence="2" id="KW-0560">Oxidoreductase</keyword>
<dbReference type="EMBL" id="JADKYB010000002">
    <property type="protein sequence ID" value="MBM9503815.1"/>
    <property type="molecule type" value="Genomic_DNA"/>
</dbReference>
<evidence type="ECO:0000259" key="3">
    <source>
        <dbReference type="SMART" id="SM00822"/>
    </source>
</evidence>
<feature type="domain" description="Ketoreductase" evidence="3">
    <location>
        <begin position="6"/>
        <end position="177"/>
    </location>
</feature>
<dbReference type="InterPro" id="IPR057326">
    <property type="entry name" value="KR_dom"/>
</dbReference>
<accession>A0ABS2TKE6</accession>
<dbReference type="SUPFAM" id="SSF51735">
    <property type="entry name" value="NAD(P)-binding Rossmann-fold domains"/>
    <property type="match status" value="1"/>
</dbReference>
<dbReference type="Gene3D" id="3.40.50.720">
    <property type="entry name" value="NAD(P)-binding Rossmann-like Domain"/>
    <property type="match status" value="1"/>
</dbReference>
<dbReference type="InterPro" id="IPR002347">
    <property type="entry name" value="SDR_fam"/>
</dbReference>
<evidence type="ECO:0000313" key="5">
    <source>
        <dbReference type="Proteomes" id="UP000749040"/>
    </source>
</evidence>
<dbReference type="PRINTS" id="PR00080">
    <property type="entry name" value="SDRFAMILY"/>
</dbReference>
<dbReference type="InterPro" id="IPR036291">
    <property type="entry name" value="NAD(P)-bd_dom_sf"/>
</dbReference>
<dbReference type="PRINTS" id="PR00081">
    <property type="entry name" value="GDHRDH"/>
</dbReference>
<comment type="similarity">
    <text evidence="1">Belongs to the short-chain dehydrogenases/reductases (SDR) family.</text>
</comment>
<dbReference type="SMART" id="SM00822">
    <property type="entry name" value="PKS_KR"/>
    <property type="match status" value="1"/>
</dbReference>
<dbReference type="PANTHER" id="PTHR42760">
    <property type="entry name" value="SHORT-CHAIN DEHYDROGENASES/REDUCTASES FAMILY MEMBER"/>
    <property type="match status" value="1"/>
</dbReference>
<dbReference type="InterPro" id="IPR020904">
    <property type="entry name" value="Sc_DH/Rdtase_CS"/>
</dbReference>